<evidence type="ECO:0000256" key="13">
    <source>
        <dbReference type="ARBA" id="ARBA00046278"/>
    </source>
</evidence>
<dbReference type="SUPFAM" id="SSF58038">
    <property type="entry name" value="SNARE fusion complex"/>
    <property type="match status" value="1"/>
</dbReference>
<keyword evidence="8" id="KW-0342">GTP-binding</keyword>
<evidence type="ECO:0000256" key="5">
    <source>
        <dbReference type="ARBA" id="ARBA00022741"/>
    </source>
</evidence>
<comment type="caution">
    <text evidence="17">The sequence shown here is derived from an EMBL/GenBank/DDBJ whole genome shotgun (WGS) entry which is preliminary data.</text>
</comment>
<name>A0AA38LI10_TAXCH</name>
<dbReference type="GO" id="GO:0003924">
    <property type="term" value="F:GTPase activity"/>
    <property type="evidence" value="ECO:0007669"/>
    <property type="project" value="InterPro"/>
</dbReference>
<comment type="similarity">
    <text evidence="1">Belongs to the small GTPase superfamily. Rab family.</text>
</comment>
<dbReference type="GO" id="GO:0005774">
    <property type="term" value="C:vacuolar membrane"/>
    <property type="evidence" value="ECO:0007669"/>
    <property type="project" value="TreeGrafter"/>
</dbReference>
<evidence type="ECO:0000256" key="9">
    <source>
        <dbReference type="ARBA" id="ARBA00023136"/>
    </source>
</evidence>
<dbReference type="Proteomes" id="UP000824469">
    <property type="component" value="Unassembled WGS sequence"/>
</dbReference>
<dbReference type="Pfam" id="PF00957">
    <property type="entry name" value="Synaptobrevin"/>
    <property type="match status" value="1"/>
</dbReference>
<gene>
    <name evidence="17" type="ORF">KI387_018089</name>
</gene>
<dbReference type="InterPro" id="IPR042855">
    <property type="entry name" value="V_SNARE_CC"/>
</dbReference>
<evidence type="ECO:0000313" key="18">
    <source>
        <dbReference type="Proteomes" id="UP000824469"/>
    </source>
</evidence>
<accession>A0AA38LI10</accession>
<keyword evidence="7" id="KW-1133">Transmembrane helix</keyword>
<dbReference type="PANTHER" id="PTHR47981:SF20">
    <property type="entry name" value="RAS-RELATED PROTEIN RAB-7A"/>
    <property type="match status" value="1"/>
</dbReference>
<comment type="similarity">
    <text evidence="2">Belongs to the synaptobrevin family.</text>
</comment>
<dbReference type="Gene3D" id="1.20.5.110">
    <property type="match status" value="1"/>
</dbReference>
<sequence length="406" mass="46806">MEYFSSNSNADTSTHVRGEINEVRTVMVENIEKILESGDRIELLVDKTSTLQDNSFHFKKQSRRLRQALWMKNVKLLFVDPCTEEEREDFFRCNHYCKSEEHETEAGGSDKSYCTEKLWHPPIKSTGHNISSAGYITDDGHHFGCDHDKNVPHHTAVVIDSANANRNRVVILFKSTKLKTQTEENINERVALDLSRPTILIAMIYWDGTQRALETLAVFRQEFDRPNQDRAGFKKSVIMFMEIILADNGSFEEIAGGLTAVVIDSANVNRNKVVILFKSTKLKTQTEENINERSSWHANVVAEKLDARERHSFLNWLCFQIWDTAGQERFHSLGVGFYRGEDCCVLVYDVNVAKSFTNLHNWYNEFLNQISERKSRDWYASKGNIPYFETSAKEDYNVEEAFLCVA</sequence>
<organism evidence="17 18">
    <name type="scientific">Taxus chinensis</name>
    <name type="common">Chinese yew</name>
    <name type="synonym">Taxus wallichiana var. chinensis</name>
    <dbReference type="NCBI Taxonomy" id="29808"/>
    <lineage>
        <taxon>Eukaryota</taxon>
        <taxon>Viridiplantae</taxon>
        <taxon>Streptophyta</taxon>
        <taxon>Embryophyta</taxon>
        <taxon>Tracheophyta</taxon>
        <taxon>Spermatophyta</taxon>
        <taxon>Pinopsida</taxon>
        <taxon>Pinidae</taxon>
        <taxon>Conifers II</taxon>
        <taxon>Cupressales</taxon>
        <taxon>Taxaceae</taxon>
        <taxon>Taxus</taxon>
    </lineage>
</organism>
<evidence type="ECO:0000256" key="4">
    <source>
        <dbReference type="ARBA" id="ARBA00022692"/>
    </source>
</evidence>
<dbReference type="FunFam" id="1.20.5.110:FF:000004">
    <property type="entry name" value="Vesicle-associated membrane protein 7"/>
    <property type="match status" value="1"/>
</dbReference>
<evidence type="ECO:0000256" key="7">
    <source>
        <dbReference type="ARBA" id="ARBA00022989"/>
    </source>
</evidence>
<dbReference type="SUPFAM" id="SSF52540">
    <property type="entry name" value="P-loop containing nucleoside triphosphate hydrolases"/>
    <property type="match status" value="1"/>
</dbReference>
<keyword evidence="6" id="KW-0653">Protein transport</keyword>
<keyword evidence="3" id="KW-0813">Transport</keyword>
<evidence type="ECO:0000256" key="15">
    <source>
        <dbReference type="PROSITE-ProRule" id="PRU00290"/>
    </source>
</evidence>
<keyword evidence="11" id="KW-0636">Prenylation</keyword>
<evidence type="ECO:0000256" key="8">
    <source>
        <dbReference type="ARBA" id="ARBA00023134"/>
    </source>
</evidence>
<keyword evidence="4" id="KW-0812">Transmembrane</keyword>
<evidence type="ECO:0000256" key="1">
    <source>
        <dbReference type="ARBA" id="ARBA00006270"/>
    </source>
</evidence>
<protein>
    <recommendedName>
        <fullName evidence="16">V-SNARE coiled-coil homology domain-containing protein</fullName>
    </recommendedName>
</protein>
<dbReference type="Gene3D" id="3.40.50.300">
    <property type="entry name" value="P-loop containing nucleotide triphosphate hydrolases"/>
    <property type="match status" value="2"/>
</dbReference>
<comment type="function">
    <text evidence="12">Involved in the targeting and/or fusion of transport vesicles to their target membrane.</text>
</comment>
<evidence type="ECO:0000256" key="12">
    <source>
        <dbReference type="ARBA" id="ARBA00037493"/>
    </source>
</evidence>
<dbReference type="GO" id="GO:0015031">
    <property type="term" value="P:protein transport"/>
    <property type="evidence" value="ECO:0007669"/>
    <property type="project" value="UniProtKB-KW"/>
</dbReference>
<dbReference type="AlphaFoldDB" id="A0AA38LI10"/>
<evidence type="ECO:0000256" key="6">
    <source>
        <dbReference type="ARBA" id="ARBA00022927"/>
    </source>
</evidence>
<dbReference type="GO" id="GO:0012505">
    <property type="term" value="C:endomembrane system"/>
    <property type="evidence" value="ECO:0007669"/>
    <property type="project" value="UniProtKB-SubCell"/>
</dbReference>
<dbReference type="PROSITE" id="PS51419">
    <property type="entry name" value="RAB"/>
    <property type="match status" value="1"/>
</dbReference>
<dbReference type="Pfam" id="PF00071">
    <property type="entry name" value="Ras"/>
    <property type="match status" value="1"/>
</dbReference>
<dbReference type="GO" id="GO:0005525">
    <property type="term" value="F:GTP binding"/>
    <property type="evidence" value="ECO:0007669"/>
    <property type="project" value="UniProtKB-KW"/>
</dbReference>
<proteinExistence type="inferred from homology"/>
<evidence type="ECO:0000313" key="17">
    <source>
        <dbReference type="EMBL" id="KAH9323450.1"/>
    </source>
</evidence>
<dbReference type="CDD" id="cd15843">
    <property type="entry name" value="R-SNARE"/>
    <property type="match status" value="1"/>
</dbReference>
<dbReference type="SMART" id="SM00175">
    <property type="entry name" value="RAB"/>
    <property type="match status" value="1"/>
</dbReference>
<evidence type="ECO:0000256" key="11">
    <source>
        <dbReference type="ARBA" id="ARBA00023289"/>
    </source>
</evidence>
<keyword evidence="15" id="KW-0175">Coiled coil</keyword>
<keyword evidence="9" id="KW-0472">Membrane</keyword>
<dbReference type="PRINTS" id="PR00449">
    <property type="entry name" value="RASTRNSFRMNG"/>
</dbReference>
<reference evidence="17 18" key="1">
    <citation type="journal article" date="2021" name="Nat. Plants">
        <title>The Taxus genome provides insights into paclitaxel biosynthesis.</title>
        <authorList>
            <person name="Xiong X."/>
            <person name="Gou J."/>
            <person name="Liao Q."/>
            <person name="Li Y."/>
            <person name="Zhou Q."/>
            <person name="Bi G."/>
            <person name="Li C."/>
            <person name="Du R."/>
            <person name="Wang X."/>
            <person name="Sun T."/>
            <person name="Guo L."/>
            <person name="Liang H."/>
            <person name="Lu P."/>
            <person name="Wu Y."/>
            <person name="Zhang Z."/>
            <person name="Ro D.K."/>
            <person name="Shang Y."/>
            <person name="Huang S."/>
            <person name="Yan J."/>
        </authorList>
    </citation>
    <scope>NUCLEOTIDE SEQUENCE [LARGE SCALE GENOMIC DNA]</scope>
    <source>
        <strain evidence="17">Ta-2019</strain>
    </source>
</reference>
<keyword evidence="10" id="KW-0449">Lipoprotein</keyword>
<feature type="domain" description="V-SNARE coiled-coil homology" evidence="16">
    <location>
        <begin position="12"/>
        <end position="72"/>
    </location>
</feature>
<dbReference type="PROSITE" id="PS50892">
    <property type="entry name" value="V_SNARE"/>
    <property type="match status" value="1"/>
</dbReference>
<dbReference type="PANTHER" id="PTHR47981">
    <property type="entry name" value="RAB FAMILY"/>
    <property type="match status" value="1"/>
</dbReference>
<comment type="subcellular location">
    <subcellularLocation>
        <location evidence="13">Endomembrane system</location>
        <topology evidence="13">Lipid-anchor</topology>
        <orientation evidence="13">Cytoplasmic side</orientation>
    </subcellularLocation>
    <subcellularLocation>
        <location evidence="14">Endomembrane system</location>
        <topology evidence="14">Single-pass type IV membrane protein</topology>
    </subcellularLocation>
</comment>
<keyword evidence="18" id="KW-1185">Reference proteome</keyword>
<evidence type="ECO:0000256" key="14">
    <source>
        <dbReference type="ARBA" id="ARBA00046280"/>
    </source>
</evidence>
<evidence type="ECO:0000256" key="3">
    <source>
        <dbReference type="ARBA" id="ARBA00022448"/>
    </source>
</evidence>
<dbReference type="EMBL" id="JAHRHJ020000003">
    <property type="protein sequence ID" value="KAH9323450.1"/>
    <property type="molecule type" value="Genomic_DNA"/>
</dbReference>
<evidence type="ECO:0000259" key="16">
    <source>
        <dbReference type="PROSITE" id="PS50892"/>
    </source>
</evidence>
<dbReference type="InterPro" id="IPR027417">
    <property type="entry name" value="P-loop_NTPase"/>
</dbReference>
<evidence type="ECO:0000256" key="2">
    <source>
        <dbReference type="ARBA" id="ARBA00008025"/>
    </source>
</evidence>
<dbReference type="InterPro" id="IPR001806">
    <property type="entry name" value="Small_GTPase"/>
</dbReference>
<keyword evidence="5" id="KW-0547">Nucleotide-binding</keyword>
<evidence type="ECO:0000256" key="10">
    <source>
        <dbReference type="ARBA" id="ARBA00023288"/>
    </source>
</evidence>